<evidence type="ECO:0000313" key="7">
    <source>
        <dbReference type="Proteomes" id="UP000029868"/>
    </source>
</evidence>
<dbReference type="InterPro" id="IPR045851">
    <property type="entry name" value="AMP-bd_C_sf"/>
</dbReference>
<dbReference type="EMBL" id="JQEC01000074">
    <property type="protein sequence ID" value="KGJ86779.1"/>
    <property type="molecule type" value="Genomic_DNA"/>
</dbReference>
<dbReference type="PROSITE" id="PS00012">
    <property type="entry name" value="PHOSPHOPANTETHEINE"/>
    <property type="match status" value="1"/>
</dbReference>
<dbReference type="InterPro" id="IPR006162">
    <property type="entry name" value="Ppantetheine_attach_site"/>
</dbReference>
<gene>
    <name evidence="6" type="ORF">GAB14E_4206</name>
    <name evidence="5" type="ORF">GAB14E_4606</name>
</gene>
<dbReference type="PROSITE" id="PS50075">
    <property type="entry name" value="CARRIER"/>
    <property type="match status" value="1"/>
</dbReference>
<feature type="domain" description="Carrier" evidence="4">
    <location>
        <begin position="924"/>
        <end position="1000"/>
    </location>
</feature>
<comment type="caution">
    <text evidence="6">The sequence shown here is derived from an EMBL/GenBank/DDBJ whole genome shotgun (WGS) entry which is preliminary data.</text>
</comment>
<evidence type="ECO:0000256" key="2">
    <source>
        <dbReference type="ARBA" id="ARBA00022450"/>
    </source>
</evidence>
<dbReference type="GO" id="GO:0047462">
    <property type="term" value="F:phenylalanine racemase (ATP-hydrolyzing) activity"/>
    <property type="evidence" value="ECO:0007669"/>
    <property type="project" value="UniProtKB-EC"/>
</dbReference>
<keyword evidence="3" id="KW-0597">Phosphoprotein</keyword>
<dbReference type="Pfam" id="PF00668">
    <property type="entry name" value="Condensation"/>
    <property type="match status" value="1"/>
</dbReference>
<dbReference type="Proteomes" id="UP000029868">
    <property type="component" value="Unassembled WGS sequence"/>
</dbReference>
<dbReference type="FunFam" id="3.40.50.980:FF:000001">
    <property type="entry name" value="Non-ribosomal peptide synthetase"/>
    <property type="match status" value="1"/>
</dbReference>
<name>A0A099KE66_COLPS</name>
<dbReference type="InterPro" id="IPR000873">
    <property type="entry name" value="AMP-dep_synth/lig_dom"/>
</dbReference>
<dbReference type="PANTHER" id="PTHR45527:SF1">
    <property type="entry name" value="FATTY ACID SYNTHASE"/>
    <property type="match status" value="1"/>
</dbReference>
<dbReference type="GO" id="GO:0043041">
    <property type="term" value="P:amino acid activation for nonribosomal peptide biosynthetic process"/>
    <property type="evidence" value="ECO:0007669"/>
    <property type="project" value="TreeGrafter"/>
</dbReference>
<dbReference type="GO" id="GO:0031177">
    <property type="term" value="F:phosphopantetheine binding"/>
    <property type="evidence" value="ECO:0007669"/>
    <property type="project" value="InterPro"/>
</dbReference>
<dbReference type="AlphaFoldDB" id="A0A099KE66"/>
<dbReference type="SMART" id="SM00823">
    <property type="entry name" value="PKS_PP"/>
    <property type="match status" value="1"/>
</dbReference>
<dbReference type="Gene3D" id="1.10.1200.10">
    <property type="entry name" value="ACP-like"/>
    <property type="match status" value="1"/>
</dbReference>
<dbReference type="FunFam" id="1.10.1200.10:FF:000005">
    <property type="entry name" value="Nonribosomal peptide synthetase 1"/>
    <property type="match status" value="1"/>
</dbReference>
<evidence type="ECO:0000256" key="1">
    <source>
        <dbReference type="ARBA" id="ARBA00001957"/>
    </source>
</evidence>
<dbReference type="CDD" id="cd05930">
    <property type="entry name" value="A_NRPS"/>
    <property type="match status" value="1"/>
</dbReference>
<dbReference type="InterPro" id="IPR020845">
    <property type="entry name" value="AMP-binding_CS"/>
</dbReference>
<keyword evidence="6" id="KW-0413">Isomerase</keyword>
<dbReference type="EMBL" id="JQEC01000062">
    <property type="protein sequence ID" value="KGJ88580.1"/>
    <property type="molecule type" value="Genomic_DNA"/>
</dbReference>
<dbReference type="OrthoDB" id="9030879at2"/>
<dbReference type="Pfam" id="PF00550">
    <property type="entry name" value="PP-binding"/>
    <property type="match status" value="1"/>
</dbReference>
<dbReference type="Gene3D" id="3.40.50.12780">
    <property type="entry name" value="N-terminal domain of ligase-like"/>
    <property type="match status" value="1"/>
</dbReference>
<reference evidence="6 7" key="1">
    <citation type="submission" date="2014-08" db="EMBL/GenBank/DDBJ databases">
        <title>Genomic and Phenotypic Diversity of Colwellia psychrerythraea strains from Disparate Marine Basins.</title>
        <authorList>
            <person name="Techtmann S.M."/>
            <person name="Stelling S.C."/>
            <person name="Utturkar S.M."/>
            <person name="Alshibli N."/>
            <person name="Harris A."/>
            <person name="Brown S.D."/>
            <person name="Hazen T.C."/>
        </authorList>
    </citation>
    <scope>NUCLEOTIDE SEQUENCE [LARGE SCALE GENOMIC DNA]</scope>
    <source>
        <strain evidence="6 7">GAB14E</strain>
    </source>
</reference>
<proteinExistence type="predicted"/>
<evidence type="ECO:0000256" key="3">
    <source>
        <dbReference type="ARBA" id="ARBA00022553"/>
    </source>
</evidence>
<dbReference type="Gene3D" id="3.30.559.10">
    <property type="entry name" value="Chloramphenicol acetyltransferase-like domain"/>
    <property type="match status" value="1"/>
</dbReference>
<dbReference type="NCBIfam" id="TIGR01733">
    <property type="entry name" value="AA-adenyl-dom"/>
    <property type="match status" value="1"/>
</dbReference>
<organism evidence="6 7">
    <name type="scientific">Colwellia psychrerythraea</name>
    <name type="common">Vibrio psychroerythus</name>
    <dbReference type="NCBI Taxonomy" id="28229"/>
    <lineage>
        <taxon>Bacteria</taxon>
        <taxon>Pseudomonadati</taxon>
        <taxon>Pseudomonadota</taxon>
        <taxon>Gammaproteobacteria</taxon>
        <taxon>Alteromonadales</taxon>
        <taxon>Colwelliaceae</taxon>
        <taxon>Colwellia</taxon>
    </lineage>
</organism>
<evidence type="ECO:0000313" key="5">
    <source>
        <dbReference type="EMBL" id="KGJ86779.1"/>
    </source>
</evidence>
<dbReference type="SUPFAM" id="SSF52777">
    <property type="entry name" value="CoA-dependent acyltransferases"/>
    <property type="match status" value="2"/>
</dbReference>
<dbReference type="InterPro" id="IPR020806">
    <property type="entry name" value="PKS_PP-bd"/>
</dbReference>
<dbReference type="InterPro" id="IPR009081">
    <property type="entry name" value="PP-bd_ACP"/>
</dbReference>
<dbReference type="Pfam" id="PF00501">
    <property type="entry name" value="AMP-binding"/>
    <property type="match status" value="1"/>
</dbReference>
<dbReference type="EC" id="5.1.1.11" evidence="6"/>
<dbReference type="SUPFAM" id="SSF47336">
    <property type="entry name" value="ACP-like"/>
    <property type="match status" value="1"/>
</dbReference>
<accession>A0A099KE66</accession>
<evidence type="ECO:0000259" key="4">
    <source>
        <dbReference type="PROSITE" id="PS50075"/>
    </source>
</evidence>
<dbReference type="InterPro" id="IPR023213">
    <property type="entry name" value="CAT-like_dom_sf"/>
</dbReference>
<dbReference type="InterPro" id="IPR036736">
    <property type="entry name" value="ACP-like_sf"/>
</dbReference>
<dbReference type="PATRIC" id="fig|28229.3.peg.4181"/>
<comment type="cofactor">
    <cofactor evidence="1">
        <name>pantetheine 4'-phosphate</name>
        <dbReference type="ChEBI" id="CHEBI:47942"/>
    </cofactor>
</comment>
<dbReference type="SUPFAM" id="SSF56801">
    <property type="entry name" value="Acetyl-CoA synthetase-like"/>
    <property type="match status" value="1"/>
</dbReference>
<sequence>MNNQVLASPIQHTYWKQLNNNSQKSFDVATISAVFDGTLQAQDIKVCLQKLLYGVEILRTHYHLDELGALWQNISSEVAVNFIELNWQHLDEIQIAEQKNNITNELKSCGSSTPWHRVVLADMGDTCWLYLELSGINTDAFSLNYLLDLLLSAGNGNLKQSLERLHEDIIQYAELAPWLADFLLDDDLLDARAFWTKDKSIAGLQQPFSLQRYMHASTIESSTRQYSFASVELGDVFDHLDSYASQHQATVAEVICASLRLSLTKYSKEASLARVFDSRGDSTLAEAIGPLSRAVPLFPDVSDSFDIAVENERDCSALAIDYSECFAKEHAHENDGFTFIFDSIDRPSGSAATIEQVAYFPEAFKLQFMLITQGNATRLQLTYDSDFIDEQALNYFLTSCKSNLVDHIQGNKISPPPSYKAMGKQVTTGNDVTVLKSFERALNIPDAAVTQVGGDMASLSDINASANRLAHYLIGTGIGKGDAIALCLTRSIEFVIAMLAVMKTGAAYIPIDVELPVQRINTMLQDAQAKAFICQGDFSIEGCQAIDYSALELGRYDITTPDITIGSDDLAYILFTSGSTGKAKGVSISHKALLNHMNWINQEFSFKPQDRFLQRTSASFDASIWEFWSPLLVGGTMVIAPSEINYEPSLFRRIVSEQHITRMQIVPSLLEVMTEDSFDGYEHNLQTIFCGGEALKMLTARRAQSVFNCEIVNLYGPSECCIDATFWRFNERLITDFVPIGYPVNNLSCRVVKENGTEAAKGESGELQIAGDSLFNGYYHQADLTDEAMHYCEASQINYYKTGDHVRVLADNNLMYLERLDDQVKLNGFRIEPDEITMLVLNAGLAEQAKCIFSASSHNLSLFIIEAKASATEIMQMLKSVLPEYMVPHQLIEVETFPYLSNGKLNKRALADWAMEHSSAGYVAPGTEIESKLVVMWQELLNISMSIGTTHDFFAIGGHSLLAMKVVNRITEEFDITISVRVLFEHKTIAELAAYIEPLTLLADVVESEDDEMEGGLL</sequence>
<keyword evidence="2" id="KW-0596">Phosphopantetheine</keyword>
<protein>
    <submittedName>
        <fullName evidence="6">Amino acid adenylation domain protein</fullName>
        <ecNumber evidence="6">5.1.1.11</ecNumber>
    </submittedName>
</protein>
<dbReference type="InterPro" id="IPR042099">
    <property type="entry name" value="ANL_N_sf"/>
</dbReference>
<dbReference type="Gene3D" id="3.30.300.30">
    <property type="match status" value="1"/>
</dbReference>
<dbReference type="InterPro" id="IPR001242">
    <property type="entry name" value="Condensation_dom"/>
</dbReference>
<dbReference type="GO" id="GO:0005737">
    <property type="term" value="C:cytoplasm"/>
    <property type="evidence" value="ECO:0007669"/>
    <property type="project" value="TreeGrafter"/>
</dbReference>
<dbReference type="PANTHER" id="PTHR45527">
    <property type="entry name" value="NONRIBOSOMAL PEPTIDE SYNTHETASE"/>
    <property type="match status" value="1"/>
</dbReference>
<dbReference type="GO" id="GO:0044550">
    <property type="term" value="P:secondary metabolite biosynthetic process"/>
    <property type="evidence" value="ECO:0007669"/>
    <property type="project" value="TreeGrafter"/>
</dbReference>
<evidence type="ECO:0000313" key="6">
    <source>
        <dbReference type="EMBL" id="KGJ88580.1"/>
    </source>
</evidence>
<dbReference type="Gene3D" id="3.30.559.30">
    <property type="entry name" value="Nonribosomal peptide synthetase, condensation domain"/>
    <property type="match status" value="1"/>
</dbReference>
<dbReference type="PROSITE" id="PS00455">
    <property type="entry name" value="AMP_BINDING"/>
    <property type="match status" value="1"/>
</dbReference>
<dbReference type="InterPro" id="IPR010071">
    <property type="entry name" value="AA_adenyl_dom"/>
</dbReference>